<comment type="caution">
    <text evidence="3">The sequence shown here is derived from an EMBL/GenBank/DDBJ whole genome shotgun (WGS) entry which is preliminary data.</text>
</comment>
<dbReference type="InterPro" id="IPR013923">
    <property type="entry name" value="Autophagy-rel_prot_16_dom"/>
</dbReference>
<proteinExistence type="predicted"/>
<dbReference type="PANTHER" id="PTHR19878:SF8">
    <property type="entry name" value="AUTOPHAGY-RELATED 16, ISOFORM F"/>
    <property type="match status" value="1"/>
</dbReference>
<evidence type="ECO:0000313" key="4">
    <source>
        <dbReference type="Proteomes" id="UP001367508"/>
    </source>
</evidence>
<dbReference type="Pfam" id="PF08614">
    <property type="entry name" value="ATG16"/>
    <property type="match status" value="1"/>
</dbReference>
<evidence type="ECO:0000313" key="3">
    <source>
        <dbReference type="EMBL" id="KAK7350671.1"/>
    </source>
</evidence>
<dbReference type="Proteomes" id="UP001367508">
    <property type="component" value="Unassembled WGS sequence"/>
</dbReference>
<dbReference type="GO" id="GO:0000045">
    <property type="term" value="P:autophagosome assembly"/>
    <property type="evidence" value="ECO:0007669"/>
    <property type="project" value="InterPro"/>
</dbReference>
<gene>
    <name evidence="3" type="ORF">VNO77_09533</name>
</gene>
<dbReference type="EMBL" id="JAYMYQ010000002">
    <property type="protein sequence ID" value="KAK7350671.1"/>
    <property type="molecule type" value="Genomic_DNA"/>
</dbReference>
<dbReference type="InterPro" id="IPR045160">
    <property type="entry name" value="ATG16"/>
</dbReference>
<accession>A0AAN9M9Y5</accession>
<feature type="coiled-coil region" evidence="1">
    <location>
        <begin position="99"/>
        <end position="157"/>
    </location>
</feature>
<feature type="domain" description="Autophagy-related protein 16" evidence="2">
    <location>
        <begin position="42"/>
        <end position="170"/>
    </location>
</feature>
<evidence type="ECO:0000256" key="1">
    <source>
        <dbReference type="SAM" id="Coils"/>
    </source>
</evidence>
<dbReference type="AlphaFoldDB" id="A0AAN9M9Y5"/>
<name>A0AAN9M9Y5_CANGL</name>
<keyword evidence="4" id="KW-1185">Reference proteome</keyword>
<reference evidence="3 4" key="1">
    <citation type="submission" date="2024-01" db="EMBL/GenBank/DDBJ databases">
        <title>The genomes of 5 underutilized Papilionoideae crops provide insights into root nodulation and disease resistanc.</title>
        <authorList>
            <person name="Jiang F."/>
        </authorList>
    </citation>
    <scope>NUCLEOTIDE SEQUENCE [LARGE SCALE GENOMIC DNA]</scope>
    <source>
        <strain evidence="3">LVBAO_FW01</strain>
        <tissue evidence="3">Leaves</tissue>
    </source>
</reference>
<organism evidence="3 4">
    <name type="scientific">Canavalia gladiata</name>
    <name type="common">Sword bean</name>
    <name type="synonym">Dolichos gladiatus</name>
    <dbReference type="NCBI Taxonomy" id="3824"/>
    <lineage>
        <taxon>Eukaryota</taxon>
        <taxon>Viridiplantae</taxon>
        <taxon>Streptophyta</taxon>
        <taxon>Embryophyta</taxon>
        <taxon>Tracheophyta</taxon>
        <taxon>Spermatophyta</taxon>
        <taxon>Magnoliopsida</taxon>
        <taxon>eudicotyledons</taxon>
        <taxon>Gunneridae</taxon>
        <taxon>Pentapetalae</taxon>
        <taxon>rosids</taxon>
        <taxon>fabids</taxon>
        <taxon>Fabales</taxon>
        <taxon>Fabaceae</taxon>
        <taxon>Papilionoideae</taxon>
        <taxon>50 kb inversion clade</taxon>
        <taxon>NPAAA clade</taxon>
        <taxon>indigoferoid/millettioid clade</taxon>
        <taxon>Phaseoleae</taxon>
        <taxon>Canavalia</taxon>
    </lineage>
</organism>
<evidence type="ECO:0000259" key="2">
    <source>
        <dbReference type="Pfam" id="PF08614"/>
    </source>
</evidence>
<dbReference type="PANTHER" id="PTHR19878">
    <property type="entry name" value="AUTOPHAGY PROTEIN 16-LIKE"/>
    <property type="match status" value="1"/>
</dbReference>
<keyword evidence="1" id="KW-0175">Coiled coil</keyword>
<sequence>MANPCKSKEEIAYEAIKHALRALRKRHLNEEGAHAPALSTPMASQGSKWKEKAKCLEVELLQCYKSQSQASEKLVAEIAESRASKALVQEKEIAIIYLQKELTEMRDQLSQSKMDLEEKIKALEVAVTENTELRAQLEQMSARTKNAEAENKTLVDRLMLEKMKEAEHLNEVNQLYDDMIVQLKVSDLEKLAREQVDGVVRQSEEGGANFF</sequence>
<protein>
    <recommendedName>
        <fullName evidence="2">Autophagy-related protein 16 domain-containing protein</fullName>
    </recommendedName>
</protein>